<evidence type="ECO:0000256" key="1">
    <source>
        <dbReference type="SAM" id="MobiDB-lite"/>
    </source>
</evidence>
<dbReference type="InterPro" id="IPR038460">
    <property type="entry name" value="AcetylCoA_hyd_C_sf"/>
</dbReference>
<feature type="region of interest" description="Disordered" evidence="1">
    <location>
        <begin position="29"/>
        <end position="49"/>
    </location>
</feature>
<dbReference type="InterPro" id="IPR037171">
    <property type="entry name" value="NagB/RpiA_transferase-like"/>
</dbReference>
<protein>
    <recommendedName>
        <fullName evidence="2">Acetyl-CoA hydrolase/transferase C-terminal domain-containing protein</fullName>
    </recommendedName>
</protein>
<accession>A0ABX4UT14</accession>
<gene>
    <name evidence="3" type="ORF">C0Z16_36510</name>
</gene>
<comment type="caution">
    <text evidence="3">The sequence shown here is derived from an EMBL/GenBank/DDBJ whole genome shotgun (WGS) entry which is preliminary data.</text>
</comment>
<dbReference type="SUPFAM" id="SSF100950">
    <property type="entry name" value="NagB/RpiA/CoA transferase-like"/>
    <property type="match status" value="1"/>
</dbReference>
<dbReference type="EMBL" id="PNXY01000075">
    <property type="protein sequence ID" value="PMS17568.1"/>
    <property type="molecule type" value="Genomic_DNA"/>
</dbReference>
<name>A0ABX4UT14_9BURK</name>
<proteinExistence type="predicted"/>
<evidence type="ECO:0000259" key="2">
    <source>
        <dbReference type="Pfam" id="PF13336"/>
    </source>
</evidence>
<evidence type="ECO:0000313" key="3">
    <source>
        <dbReference type="EMBL" id="PMS17568.1"/>
    </source>
</evidence>
<dbReference type="Proteomes" id="UP000235659">
    <property type="component" value="Unassembled WGS sequence"/>
</dbReference>
<dbReference type="Gene3D" id="3.40.1080.20">
    <property type="entry name" value="Acetyl-CoA hydrolase/transferase C-terminal domain"/>
    <property type="match status" value="1"/>
</dbReference>
<feature type="domain" description="Acetyl-CoA hydrolase/transferase C-terminal" evidence="2">
    <location>
        <begin position="43"/>
        <end position="148"/>
    </location>
</feature>
<keyword evidence="4" id="KW-1185">Reference proteome</keyword>
<dbReference type="InterPro" id="IPR026888">
    <property type="entry name" value="AcetylCoA_hyd_C"/>
</dbReference>
<dbReference type="Pfam" id="PF13336">
    <property type="entry name" value="AcetylCoA_hyd_C"/>
    <property type="match status" value="1"/>
</dbReference>
<organism evidence="3 4">
    <name type="scientific">Paraburkholderia rhynchosiae</name>
    <dbReference type="NCBI Taxonomy" id="487049"/>
    <lineage>
        <taxon>Bacteria</taxon>
        <taxon>Pseudomonadati</taxon>
        <taxon>Pseudomonadota</taxon>
        <taxon>Betaproteobacteria</taxon>
        <taxon>Burkholderiales</taxon>
        <taxon>Burkholderiaceae</taxon>
        <taxon>Paraburkholderia</taxon>
    </lineage>
</organism>
<dbReference type="PANTHER" id="PTHR43609:SF1">
    <property type="entry name" value="ACETYL-COA HYDROLASE"/>
    <property type="match status" value="1"/>
</dbReference>
<dbReference type="InterPro" id="IPR046433">
    <property type="entry name" value="ActCoA_hydro"/>
</dbReference>
<sequence length="175" mass="18978">MRPSIRSTPTRSRSLGGAEHFVGRALGSRVRRGRALPRSPRIASTKSSNHPEVIRRLGMIALNTALAFDIFGSVNSTHNGRHAHGERHWRFGDFSHNASCAIFATKSMTKGGCISGVVPTVSHCDHNKHDIDVLAMEQGLTDLHGLVRATAPLSLSRVACFGSIVICFATTTRMH</sequence>
<reference evidence="3 4" key="1">
    <citation type="submission" date="2018-01" db="EMBL/GenBank/DDBJ databases">
        <title>Whole genome analyses suggest that Burkholderia sensu lato contains two further novel genera in the rhizoxinica-symbiotica group Mycetohabitans gen. nov., and Trinickia gen. nov.: implications for the evolution of diazotrophy and nodulation in the Burkholderiaceae.</title>
        <authorList>
            <person name="Estrada-de los Santos P."/>
            <person name="Palmer M."/>
            <person name="Chavez-Ramirez B."/>
            <person name="Beukes C."/>
            <person name="Steenkamp E.T."/>
            <person name="Hirsch A.M."/>
            <person name="Manyaka P."/>
            <person name="Maluk M."/>
            <person name="Lafos M."/>
            <person name="Crook M."/>
            <person name="Gross E."/>
            <person name="Simon M.F."/>
            <person name="Bueno dos Reis Junior F."/>
            <person name="Poole P.S."/>
            <person name="Venter S.N."/>
            <person name="James E.K."/>
        </authorList>
    </citation>
    <scope>NUCLEOTIDE SEQUENCE [LARGE SCALE GENOMIC DNA]</scope>
    <source>
        <strain evidence="3 4">WSM 3937</strain>
    </source>
</reference>
<evidence type="ECO:0000313" key="4">
    <source>
        <dbReference type="Proteomes" id="UP000235659"/>
    </source>
</evidence>
<dbReference type="PANTHER" id="PTHR43609">
    <property type="entry name" value="ACETYL-COA HYDROLASE"/>
    <property type="match status" value="1"/>
</dbReference>